<name>A0A6B2H0T0_9BACT</name>
<feature type="transmembrane region" description="Helical" evidence="1">
    <location>
        <begin position="46"/>
        <end position="68"/>
    </location>
</feature>
<dbReference type="Proteomes" id="UP000478546">
    <property type="component" value="Unassembled WGS sequence"/>
</dbReference>
<dbReference type="GO" id="GO:0016020">
    <property type="term" value="C:membrane"/>
    <property type="evidence" value="ECO:0007669"/>
    <property type="project" value="InterPro"/>
</dbReference>
<dbReference type="SUPFAM" id="SSF55874">
    <property type="entry name" value="ATPase domain of HSP90 chaperone/DNA topoisomerase II/histidine kinase"/>
    <property type="match status" value="1"/>
</dbReference>
<dbReference type="AlphaFoldDB" id="A0A6B2H0T0"/>
<dbReference type="GO" id="GO:0000155">
    <property type="term" value="F:phosphorelay sensor kinase activity"/>
    <property type="evidence" value="ECO:0007669"/>
    <property type="project" value="InterPro"/>
</dbReference>
<evidence type="ECO:0000313" key="3">
    <source>
        <dbReference type="EMBL" id="NDK55728.1"/>
    </source>
</evidence>
<dbReference type="EMBL" id="JAAEAA010000007">
    <property type="protein sequence ID" value="NDK55728.1"/>
    <property type="molecule type" value="Genomic_DNA"/>
</dbReference>
<feature type="transmembrane region" description="Helical" evidence="1">
    <location>
        <begin position="80"/>
        <end position="98"/>
    </location>
</feature>
<keyword evidence="4" id="KW-1185">Reference proteome</keyword>
<dbReference type="Gene3D" id="3.30.565.10">
    <property type="entry name" value="Histidine kinase-like ATPase, C-terminal domain"/>
    <property type="match status" value="1"/>
</dbReference>
<protein>
    <recommendedName>
        <fullName evidence="2">Signal transduction histidine kinase internal region domain-containing protein</fullName>
    </recommendedName>
</protein>
<keyword evidence="1" id="KW-0472">Membrane</keyword>
<gene>
    <name evidence="3" type="ORF">GWO68_07365</name>
</gene>
<evidence type="ECO:0000256" key="1">
    <source>
        <dbReference type="SAM" id="Phobius"/>
    </source>
</evidence>
<organism evidence="3 4">
    <name type="scientific">Pontibacter fetidus</name>
    <dbReference type="NCBI Taxonomy" id="2700082"/>
    <lineage>
        <taxon>Bacteria</taxon>
        <taxon>Pseudomonadati</taxon>
        <taxon>Bacteroidota</taxon>
        <taxon>Cytophagia</taxon>
        <taxon>Cytophagales</taxon>
        <taxon>Hymenobacteraceae</taxon>
        <taxon>Pontibacter</taxon>
    </lineage>
</organism>
<evidence type="ECO:0000259" key="2">
    <source>
        <dbReference type="Pfam" id="PF06580"/>
    </source>
</evidence>
<dbReference type="InterPro" id="IPR036890">
    <property type="entry name" value="HATPase_C_sf"/>
</dbReference>
<keyword evidence="1" id="KW-0812">Transmembrane</keyword>
<comment type="caution">
    <text evidence="3">The sequence shown here is derived from an EMBL/GenBank/DDBJ whole genome shotgun (WGS) entry which is preliminary data.</text>
</comment>
<dbReference type="InterPro" id="IPR050640">
    <property type="entry name" value="Bact_2-comp_sensor_kinase"/>
</dbReference>
<accession>A0A6B2H0T0</accession>
<dbReference type="RefSeq" id="WP_162345788.1">
    <property type="nucleotide sequence ID" value="NZ_JAAEAA010000007.1"/>
</dbReference>
<dbReference type="PANTHER" id="PTHR34220">
    <property type="entry name" value="SENSOR HISTIDINE KINASE YPDA"/>
    <property type="match status" value="1"/>
</dbReference>
<keyword evidence="1" id="KW-1133">Transmembrane helix</keyword>
<proteinExistence type="predicted"/>
<evidence type="ECO:0000313" key="4">
    <source>
        <dbReference type="Proteomes" id="UP000478546"/>
    </source>
</evidence>
<dbReference type="InterPro" id="IPR010559">
    <property type="entry name" value="Sig_transdc_His_kin_internal"/>
</dbReference>
<feature type="transmembrane region" description="Helical" evidence="1">
    <location>
        <begin position="21"/>
        <end position="40"/>
    </location>
</feature>
<reference evidence="3 4" key="1">
    <citation type="submission" date="2020-01" db="EMBL/GenBank/DDBJ databases">
        <authorList>
            <person name="Kim M.K."/>
        </authorList>
    </citation>
    <scope>NUCLEOTIDE SEQUENCE [LARGE SCALE GENOMIC DNA]</scope>
    <source>
        <strain evidence="3 4">BT213</strain>
    </source>
</reference>
<sequence>MPQIKTEIFTPSGAGKRNWYILYWAGYVLLFSLAQGFAAWDISTAFYNELFSLLPKVIFVLLVVEWLMEAMFFKNKIGSFLLIHTCLLLVFAFLQRLIDNHIILSYFLTFWEKEPLLSTAPYLYNIIKLQFVVTVPFSIKLFYYWAIEKNKAQAIQAEKMEAELNSLRNQFHPHFMFNVLNSLYSRILAKSDDAGDMLLQISSLLRFSVYEANDKTIALEKEIRYISNYITLQQMRFDNRLELSFTVTGEVENRMIEPFLLLPFIENSFKHGMNDERESGWITIYITIKEDWLTLKVENSIPQKKADANALEGQSGFGIVNVKKRLALLYPENHYLHVSEQEDSYFISLKIKLYADA</sequence>
<dbReference type="Pfam" id="PF06580">
    <property type="entry name" value="His_kinase"/>
    <property type="match status" value="1"/>
</dbReference>
<feature type="domain" description="Signal transduction histidine kinase internal region" evidence="2">
    <location>
        <begin position="162"/>
        <end position="241"/>
    </location>
</feature>
<dbReference type="PANTHER" id="PTHR34220:SF7">
    <property type="entry name" value="SENSOR HISTIDINE KINASE YPDA"/>
    <property type="match status" value="1"/>
</dbReference>